<evidence type="ECO:0000313" key="3">
    <source>
        <dbReference type="Ensembl" id="ENSKMAP00000003884.1"/>
    </source>
</evidence>
<dbReference type="InterPro" id="IPR011990">
    <property type="entry name" value="TPR-like_helical_dom_sf"/>
</dbReference>
<name>A0A3Q2ZZM8_KRYMA</name>
<protein>
    <submittedName>
        <fullName evidence="3">Tetratricopeptide repeat domain 8</fullName>
    </submittedName>
</protein>
<reference evidence="3" key="1">
    <citation type="submission" date="2025-08" db="UniProtKB">
        <authorList>
            <consortium name="Ensembl"/>
        </authorList>
    </citation>
    <scope>IDENTIFICATION</scope>
</reference>
<proteinExistence type="predicted"/>
<dbReference type="PANTHER" id="PTHR44177">
    <property type="entry name" value="TETRATRICOPEPTIDE REPEAT PROTEIN 8"/>
    <property type="match status" value="1"/>
</dbReference>
<dbReference type="SUPFAM" id="SSF48452">
    <property type="entry name" value="TPR-like"/>
    <property type="match status" value="1"/>
</dbReference>
<dbReference type="PANTHER" id="PTHR44177:SF1">
    <property type="entry name" value="TETRATRICOPEPTIDE REPEAT PROTEIN 8"/>
    <property type="match status" value="1"/>
</dbReference>
<feature type="region of interest" description="Disordered" evidence="2">
    <location>
        <begin position="83"/>
        <end position="138"/>
    </location>
</feature>
<dbReference type="FunFam" id="1.25.40.10:FF:000300">
    <property type="entry name" value="Tetratricopeptide repeat domain 8"/>
    <property type="match status" value="1"/>
</dbReference>
<evidence type="ECO:0000256" key="1">
    <source>
        <dbReference type="PROSITE-ProRule" id="PRU00339"/>
    </source>
</evidence>
<sequence>MEVTMDPLFLALSYFRRRKLQQCSDICTKVLQDSPYDQAAWSLKTRALTEMVYIDEVDVDQEGIAEMMLDENSIAQVARPGTSLRLPGTSQGGGPTPAVRPMTQSGRPVTGFVRPSTQSGRPGTMEQAIKTPRTASTARPVTGCSGRFIRSGTFSWENVTTGDFFSCFLRLGLYREAEKQFRSALNHQEVVDTYLHLAKVYRRLDQPITALNLFKQGLDHFPGEVTLLTGIARIHEEMNNISSATEYYKEVLKQDNTHVEAIACIGSNHFYTDQPEIALRFYRRLLQMGVYNCQLYNNLGLCCFYAQQYDMTLSSFERALALVANDEEQADVWYNIGHVAVGIGDLTLAYQCFKLTLAFNNDHAEAYNNLAVLELRKGHIEQSKAFLQTAASVAPHMYEPHFNLSILCEKIGDLQSSYTAAQKSEDAFPEHVDTQQLLKQLRQHFVVL</sequence>
<dbReference type="GO" id="GO:1905515">
    <property type="term" value="P:non-motile cilium assembly"/>
    <property type="evidence" value="ECO:0007669"/>
    <property type="project" value="InterPro"/>
</dbReference>
<dbReference type="CDD" id="cd21341">
    <property type="entry name" value="TTC8_N"/>
    <property type="match status" value="1"/>
</dbReference>
<keyword evidence="4" id="KW-1185">Reference proteome</keyword>
<keyword evidence="1" id="KW-0802">TPR repeat</keyword>
<organism evidence="3 4">
    <name type="scientific">Kryptolebias marmoratus</name>
    <name type="common">Mangrove killifish</name>
    <name type="synonym">Rivulus marmoratus</name>
    <dbReference type="NCBI Taxonomy" id="37003"/>
    <lineage>
        <taxon>Eukaryota</taxon>
        <taxon>Metazoa</taxon>
        <taxon>Chordata</taxon>
        <taxon>Craniata</taxon>
        <taxon>Vertebrata</taxon>
        <taxon>Euteleostomi</taxon>
        <taxon>Actinopterygii</taxon>
        <taxon>Neopterygii</taxon>
        <taxon>Teleostei</taxon>
        <taxon>Neoteleostei</taxon>
        <taxon>Acanthomorphata</taxon>
        <taxon>Ovalentaria</taxon>
        <taxon>Atherinomorphae</taxon>
        <taxon>Cyprinodontiformes</taxon>
        <taxon>Rivulidae</taxon>
        <taxon>Kryptolebias</taxon>
    </lineage>
</organism>
<feature type="repeat" description="TPR" evidence="1">
    <location>
        <begin position="293"/>
        <end position="326"/>
    </location>
</feature>
<dbReference type="SMART" id="SM00028">
    <property type="entry name" value="TPR"/>
    <property type="match status" value="7"/>
</dbReference>
<dbReference type="GO" id="GO:0034464">
    <property type="term" value="C:BBSome"/>
    <property type="evidence" value="ECO:0007669"/>
    <property type="project" value="InterPro"/>
</dbReference>
<dbReference type="GeneTree" id="ENSGT00940000156816"/>
<dbReference type="GO" id="GO:0097730">
    <property type="term" value="C:non-motile cilium"/>
    <property type="evidence" value="ECO:0007669"/>
    <property type="project" value="TreeGrafter"/>
</dbReference>
<dbReference type="Gene3D" id="1.25.40.10">
    <property type="entry name" value="Tetratricopeptide repeat domain"/>
    <property type="match status" value="1"/>
</dbReference>
<dbReference type="InterPro" id="IPR028796">
    <property type="entry name" value="BBS8"/>
</dbReference>
<dbReference type="GO" id="GO:0036064">
    <property type="term" value="C:ciliary basal body"/>
    <property type="evidence" value="ECO:0007669"/>
    <property type="project" value="TreeGrafter"/>
</dbReference>
<dbReference type="OMA" id="QMGVNSA"/>
<evidence type="ECO:0000313" key="4">
    <source>
        <dbReference type="Proteomes" id="UP000264800"/>
    </source>
</evidence>
<evidence type="ECO:0000256" key="2">
    <source>
        <dbReference type="SAM" id="MobiDB-lite"/>
    </source>
</evidence>
<feature type="repeat" description="TPR" evidence="1">
    <location>
        <begin position="330"/>
        <end position="363"/>
    </location>
</feature>
<dbReference type="PROSITE" id="PS50005">
    <property type="entry name" value="TPR"/>
    <property type="match status" value="2"/>
</dbReference>
<dbReference type="Pfam" id="PF13181">
    <property type="entry name" value="TPR_8"/>
    <property type="match status" value="3"/>
</dbReference>
<reference evidence="3" key="2">
    <citation type="submission" date="2025-09" db="UniProtKB">
        <authorList>
            <consortium name="Ensembl"/>
        </authorList>
    </citation>
    <scope>IDENTIFICATION</scope>
</reference>
<dbReference type="Ensembl" id="ENSKMAT00000003960.1">
    <property type="protein sequence ID" value="ENSKMAP00000003884.1"/>
    <property type="gene ID" value="ENSKMAG00000002905.1"/>
</dbReference>
<accession>A0A3Q2ZZM8</accession>
<dbReference type="Proteomes" id="UP000264800">
    <property type="component" value="Unplaced"/>
</dbReference>
<dbReference type="AlphaFoldDB" id="A0A3Q2ZZM8"/>
<dbReference type="InterPro" id="IPR019734">
    <property type="entry name" value="TPR_rpt"/>
</dbReference>